<dbReference type="GO" id="GO:0052650">
    <property type="term" value="F:all-trans-retinol dehydrogenase (NADP+) activity"/>
    <property type="evidence" value="ECO:0007669"/>
    <property type="project" value="UniProtKB-ARBA"/>
</dbReference>
<dbReference type="PANTHER" id="PTHR24322">
    <property type="entry name" value="PKSB"/>
    <property type="match status" value="1"/>
</dbReference>
<dbReference type="GeneID" id="28966237"/>
<dbReference type="AlphaFoldDB" id="A0A1A6A8Z3"/>
<keyword evidence="7" id="KW-0443">Lipid metabolism</keyword>
<reference evidence="16" key="2">
    <citation type="submission" date="2013-07" db="EMBL/GenBank/DDBJ databases">
        <authorList>
            <consortium name="The Broad Institute Genome Sequencing Platform"/>
            <person name="Cuomo C."/>
            <person name="Litvintseva A."/>
            <person name="Chen Y."/>
            <person name="Heitman J."/>
            <person name="Sun S."/>
            <person name="Springer D."/>
            <person name="Dromer F."/>
            <person name="Young S.K."/>
            <person name="Zeng Q."/>
            <person name="Gargeya S."/>
            <person name="Fitzgerald M."/>
            <person name="Abouelleil A."/>
            <person name="Alvarado L."/>
            <person name="Berlin A.M."/>
            <person name="Chapman S.B."/>
            <person name="Dewar J."/>
            <person name="Goldberg J."/>
            <person name="Griggs A."/>
            <person name="Gujja S."/>
            <person name="Hansen M."/>
            <person name="Howarth C."/>
            <person name="Imamovic A."/>
            <person name="Larimer J."/>
            <person name="McCowan C."/>
            <person name="Murphy C."/>
            <person name="Pearson M."/>
            <person name="Priest M."/>
            <person name="Roberts A."/>
            <person name="Saif S."/>
            <person name="Shea T."/>
            <person name="Sykes S."/>
            <person name="Wortman J."/>
            <person name="Nusbaum C."/>
            <person name="Birren B."/>
        </authorList>
    </citation>
    <scope>NUCLEOTIDE SEQUENCE</scope>
    <source>
        <strain evidence="16">CBS 10117</strain>
    </source>
</reference>
<dbReference type="SMART" id="SM00822">
    <property type="entry name" value="PKS_KR"/>
    <property type="match status" value="1"/>
</dbReference>
<dbReference type="InterPro" id="IPR036291">
    <property type="entry name" value="NAD(P)-bd_dom_sf"/>
</dbReference>
<evidence type="ECO:0000256" key="6">
    <source>
        <dbReference type="ARBA" id="ARBA00023002"/>
    </source>
</evidence>
<dbReference type="OrthoDB" id="10253736at2759"/>
<name>A0A1A6A8Z3_9TREE</name>
<dbReference type="Proteomes" id="UP000078595">
    <property type="component" value="Chromosome 3"/>
</dbReference>
<reference evidence="16" key="3">
    <citation type="submission" date="2024-02" db="EMBL/GenBank/DDBJ databases">
        <title>Comparative genomics of Cryptococcus and Kwoniella reveals pathogenesis evolution and contrasting modes of karyotype evolution via chromosome fusion or intercentromeric recombination.</title>
        <authorList>
            <person name="Coelho M.A."/>
            <person name="David-Palma M."/>
            <person name="Shea T."/>
            <person name="Bowers K."/>
            <person name="McGinley-Smith S."/>
            <person name="Mohammad A.W."/>
            <person name="Gnirke A."/>
            <person name="Yurkov A.M."/>
            <person name="Nowrousian M."/>
            <person name="Sun S."/>
            <person name="Cuomo C.A."/>
            <person name="Heitman J."/>
        </authorList>
    </citation>
    <scope>NUCLEOTIDE SEQUENCE</scope>
    <source>
        <strain evidence="16">CBS 10117</strain>
    </source>
</reference>
<accession>A0A1A6A8Z3</accession>
<feature type="domain" description="Ketoreductase" evidence="14">
    <location>
        <begin position="120"/>
        <end position="291"/>
    </location>
</feature>
<comment type="subcellular location">
    <subcellularLocation>
        <location evidence="1">Membrane</location>
        <topology evidence="1">Multi-pass membrane protein</topology>
    </subcellularLocation>
</comment>
<keyword evidence="4" id="KW-0521">NADP</keyword>
<evidence type="ECO:0000256" key="2">
    <source>
        <dbReference type="ARBA" id="ARBA00006484"/>
    </source>
</evidence>
<evidence type="ECO:0000256" key="10">
    <source>
        <dbReference type="ARBA" id="ARBA00068717"/>
    </source>
</evidence>
<comment type="function">
    <text evidence="9">Catalyzes the reduction of all-trans-retinal to all-trans-retinol in the presence of NADPH.</text>
</comment>
<dbReference type="RefSeq" id="XP_018264372.1">
    <property type="nucleotide sequence ID" value="XM_018405878.1"/>
</dbReference>
<dbReference type="VEuPathDB" id="FungiDB:I303_02538"/>
<evidence type="ECO:0000313" key="16">
    <source>
        <dbReference type="EMBL" id="WWC59961.1"/>
    </source>
</evidence>
<dbReference type="PRINTS" id="PR00081">
    <property type="entry name" value="GDHRDH"/>
</dbReference>
<gene>
    <name evidence="15" type="ORF">I303_02538</name>
    <name evidence="16" type="ORF">I303_102524</name>
</gene>
<keyword evidence="6" id="KW-0560">Oxidoreductase</keyword>
<evidence type="ECO:0000256" key="1">
    <source>
        <dbReference type="ARBA" id="ARBA00004141"/>
    </source>
</evidence>
<dbReference type="FunFam" id="3.40.50.720:FF:000131">
    <property type="entry name" value="Short-chain dehydrogenase/reductase 3"/>
    <property type="match status" value="1"/>
</dbReference>
<feature type="transmembrane region" description="Helical" evidence="13">
    <location>
        <begin position="78"/>
        <end position="98"/>
    </location>
</feature>
<sequence length="407" mass="45004">MGPNGSSENEKDNLHHAKDAGVRPVAVAPLDTRQPHMVFDNFNLDVVIKVLASTIFSPFFVVFLPITFLSQTHSTHPSFIFSCVWTALVCCVATWNHIDRVYKSGGNWLFGPKKLNWDEQIVLITGGGSGVGALLAETLAMRNVSVVVLIKDPPKFETDNGNINTYICDVSHYKAVEAVAEQIREEVGDPTILVNNAGVVQGKLLLDLTEEDIHNTFGSNTLSHFWILKAFLPALIRRGMGHVVTMSSVMGVVGAAQMTDYCASKAALISLNQSLRFELDNRYKTPNIHTTLLLPSFIQTDLFSKTILPTSRIFNFFCPPIQPHVIVKRIIENLDQGTSEIIRLPFYTQLSRFLGDGVGVVPSWTRDMIQRIAGADHAMRAYGPKPDAAERLALEKERKKGSGSTDR</sequence>
<dbReference type="InterPro" id="IPR002347">
    <property type="entry name" value="SDR_fam"/>
</dbReference>
<evidence type="ECO:0000256" key="12">
    <source>
        <dbReference type="RuleBase" id="RU000363"/>
    </source>
</evidence>
<evidence type="ECO:0000256" key="8">
    <source>
        <dbReference type="ARBA" id="ARBA00023136"/>
    </source>
</evidence>
<dbReference type="CDD" id="cd05339">
    <property type="entry name" value="17beta-HSDXI-like_SDR_c"/>
    <property type="match status" value="1"/>
</dbReference>
<comment type="similarity">
    <text evidence="2 12">Belongs to the short-chain dehydrogenases/reductases (SDR) family.</text>
</comment>
<reference evidence="15" key="1">
    <citation type="submission" date="2013-07" db="EMBL/GenBank/DDBJ databases">
        <title>The Genome Sequence of Cryptococcus dejecticola CBS10117.</title>
        <authorList>
            <consortium name="The Broad Institute Genome Sequencing Platform"/>
            <person name="Cuomo C."/>
            <person name="Litvintseva A."/>
            <person name="Chen Y."/>
            <person name="Heitman J."/>
            <person name="Sun S."/>
            <person name="Springer D."/>
            <person name="Dromer F."/>
            <person name="Young S.K."/>
            <person name="Zeng Q."/>
            <person name="Gargeya S."/>
            <person name="Fitzgerald M."/>
            <person name="Abouelleil A."/>
            <person name="Alvarado L."/>
            <person name="Berlin A.M."/>
            <person name="Chapman S.B."/>
            <person name="Dewar J."/>
            <person name="Goldberg J."/>
            <person name="Griggs A."/>
            <person name="Gujja S."/>
            <person name="Hansen M."/>
            <person name="Howarth C."/>
            <person name="Imamovic A."/>
            <person name="Larimer J."/>
            <person name="McCowan C."/>
            <person name="Murphy C."/>
            <person name="Pearson M."/>
            <person name="Priest M."/>
            <person name="Roberts A."/>
            <person name="Saif S."/>
            <person name="Shea T."/>
            <person name="Sykes S."/>
            <person name="Wortman J."/>
            <person name="Nusbaum C."/>
            <person name="Birren B."/>
        </authorList>
    </citation>
    <scope>NUCLEOTIDE SEQUENCE [LARGE SCALE GENOMIC DNA]</scope>
    <source>
        <strain evidence="15">CBS 10117</strain>
    </source>
</reference>
<evidence type="ECO:0000256" key="4">
    <source>
        <dbReference type="ARBA" id="ARBA00022857"/>
    </source>
</evidence>
<dbReference type="PRINTS" id="PR00080">
    <property type="entry name" value="SDRFAMILY"/>
</dbReference>
<evidence type="ECO:0000256" key="5">
    <source>
        <dbReference type="ARBA" id="ARBA00022989"/>
    </source>
</evidence>
<dbReference type="KEGG" id="kdj:28966237"/>
<dbReference type="PROSITE" id="PS00061">
    <property type="entry name" value="ADH_SHORT"/>
    <property type="match status" value="1"/>
</dbReference>
<dbReference type="InterPro" id="IPR020904">
    <property type="entry name" value="Sc_DH/Rdtase_CS"/>
</dbReference>
<evidence type="ECO:0000256" key="7">
    <source>
        <dbReference type="ARBA" id="ARBA00023098"/>
    </source>
</evidence>
<feature type="transmembrane region" description="Helical" evidence="13">
    <location>
        <begin position="46"/>
        <end position="66"/>
    </location>
</feature>
<evidence type="ECO:0000259" key="14">
    <source>
        <dbReference type="SMART" id="SM00822"/>
    </source>
</evidence>
<evidence type="ECO:0000256" key="13">
    <source>
        <dbReference type="SAM" id="Phobius"/>
    </source>
</evidence>
<proteinExistence type="inferred from homology"/>
<dbReference type="Gene3D" id="3.40.50.720">
    <property type="entry name" value="NAD(P)-binding Rossmann-like Domain"/>
    <property type="match status" value="1"/>
</dbReference>
<evidence type="ECO:0000256" key="9">
    <source>
        <dbReference type="ARBA" id="ARBA00059620"/>
    </source>
</evidence>
<evidence type="ECO:0000256" key="3">
    <source>
        <dbReference type="ARBA" id="ARBA00022692"/>
    </source>
</evidence>
<dbReference type="STRING" id="1296121.A0A1A6A8Z3"/>
<keyword evidence="3 13" id="KW-0812">Transmembrane</keyword>
<evidence type="ECO:0000256" key="11">
    <source>
        <dbReference type="ARBA" id="ARBA00082544"/>
    </source>
</evidence>
<dbReference type="PANTHER" id="PTHR24322:SF736">
    <property type="entry name" value="RETINOL DEHYDROGENASE 10"/>
    <property type="match status" value="1"/>
</dbReference>
<dbReference type="EMBL" id="KI894029">
    <property type="protein sequence ID" value="OBR86530.1"/>
    <property type="molecule type" value="Genomic_DNA"/>
</dbReference>
<dbReference type="InterPro" id="IPR057326">
    <property type="entry name" value="KR_dom"/>
</dbReference>
<evidence type="ECO:0000313" key="17">
    <source>
        <dbReference type="Proteomes" id="UP000078595"/>
    </source>
</evidence>
<organism evidence="15">
    <name type="scientific">Kwoniella dejecticola CBS 10117</name>
    <dbReference type="NCBI Taxonomy" id="1296121"/>
    <lineage>
        <taxon>Eukaryota</taxon>
        <taxon>Fungi</taxon>
        <taxon>Dikarya</taxon>
        <taxon>Basidiomycota</taxon>
        <taxon>Agaricomycotina</taxon>
        <taxon>Tremellomycetes</taxon>
        <taxon>Tremellales</taxon>
        <taxon>Cryptococcaceae</taxon>
        <taxon>Kwoniella</taxon>
    </lineage>
</organism>
<evidence type="ECO:0000313" key="15">
    <source>
        <dbReference type="EMBL" id="OBR86530.1"/>
    </source>
</evidence>
<dbReference type="Pfam" id="PF00106">
    <property type="entry name" value="adh_short"/>
    <property type="match status" value="1"/>
</dbReference>
<dbReference type="EMBL" id="CP144532">
    <property type="protein sequence ID" value="WWC59961.1"/>
    <property type="molecule type" value="Genomic_DNA"/>
</dbReference>
<protein>
    <recommendedName>
        <fullName evidence="10">Short-chain dehydrogenase/reductase 3</fullName>
    </recommendedName>
    <alternativeName>
        <fullName evidence="11">Retinal short-chain dehydrogenase/reductase 1</fullName>
    </alternativeName>
</protein>
<keyword evidence="17" id="KW-1185">Reference proteome</keyword>
<dbReference type="GO" id="GO:0016020">
    <property type="term" value="C:membrane"/>
    <property type="evidence" value="ECO:0007669"/>
    <property type="project" value="UniProtKB-SubCell"/>
</dbReference>
<dbReference type="SUPFAM" id="SSF51735">
    <property type="entry name" value="NAD(P)-binding Rossmann-fold domains"/>
    <property type="match status" value="1"/>
</dbReference>
<keyword evidence="5 13" id="KW-1133">Transmembrane helix</keyword>
<keyword evidence="8 13" id="KW-0472">Membrane</keyword>